<evidence type="ECO:0000313" key="2">
    <source>
        <dbReference type="EMBL" id="GAA3730901.1"/>
    </source>
</evidence>
<feature type="domain" description="SnoaL-like" evidence="1">
    <location>
        <begin position="2"/>
        <end position="93"/>
    </location>
</feature>
<dbReference type="Gene3D" id="3.10.450.50">
    <property type="match status" value="1"/>
</dbReference>
<evidence type="ECO:0000259" key="1">
    <source>
        <dbReference type="Pfam" id="PF12680"/>
    </source>
</evidence>
<dbReference type="Proteomes" id="UP001499884">
    <property type="component" value="Unassembled WGS sequence"/>
</dbReference>
<dbReference type="InterPro" id="IPR032710">
    <property type="entry name" value="NTF2-like_dom_sf"/>
</dbReference>
<accession>A0ABP7F5R4</accession>
<protein>
    <recommendedName>
        <fullName evidence="1">SnoaL-like domain-containing protein</fullName>
    </recommendedName>
</protein>
<organism evidence="2 3">
    <name type="scientific">Streptomyces tremellae</name>
    <dbReference type="NCBI Taxonomy" id="1124239"/>
    <lineage>
        <taxon>Bacteria</taxon>
        <taxon>Bacillati</taxon>
        <taxon>Actinomycetota</taxon>
        <taxon>Actinomycetes</taxon>
        <taxon>Kitasatosporales</taxon>
        <taxon>Streptomycetaceae</taxon>
        <taxon>Streptomyces</taxon>
    </lineage>
</organism>
<dbReference type="EMBL" id="BAABEP010000018">
    <property type="protein sequence ID" value="GAA3730901.1"/>
    <property type="molecule type" value="Genomic_DNA"/>
</dbReference>
<dbReference type="Pfam" id="PF12680">
    <property type="entry name" value="SnoaL_2"/>
    <property type="match status" value="1"/>
</dbReference>
<gene>
    <name evidence="2" type="ORF">GCM10023082_30680</name>
</gene>
<keyword evidence="3" id="KW-1185">Reference proteome</keyword>
<proteinExistence type="predicted"/>
<dbReference type="SUPFAM" id="SSF54427">
    <property type="entry name" value="NTF2-like"/>
    <property type="match status" value="1"/>
</dbReference>
<evidence type="ECO:0000313" key="3">
    <source>
        <dbReference type="Proteomes" id="UP001499884"/>
    </source>
</evidence>
<dbReference type="InterPro" id="IPR037401">
    <property type="entry name" value="SnoaL-like"/>
</dbReference>
<name>A0ABP7F5R4_9ACTN</name>
<sequence length="116" mass="12743">MRAFEAYDMEALTALPREDATLSTPLYDLWLRGHADIVGWFQGVGSVCRGSRPLPLTANGTPAFAHYHAADDGAGHTTWALMLLEIESGRVTAITAFLDTPRLFSLFDLPLRLPAR</sequence>
<reference evidence="3" key="1">
    <citation type="journal article" date="2019" name="Int. J. Syst. Evol. Microbiol.">
        <title>The Global Catalogue of Microorganisms (GCM) 10K type strain sequencing project: providing services to taxonomists for standard genome sequencing and annotation.</title>
        <authorList>
            <consortium name="The Broad Institute Genomics Platform"/>
            <consortium name="The Broad Institute Genome Sequencing Center for Infectious Disease"/>
            <person name="Wu L."/>
            <person name="Ma J."/>
        </authorList>
    </citation>
    <scope>NUCLEOTIDE SEQUENCE [LARGE SCALE GENOMIC DNA]</scope>
    <source>
        <strain evidence="3">JCM 30846</strain>
    </source>
</reference>
<comment type="caution">
    <text evidence="2">The sequence shown here is derived from an EMBL/GenBank/DDBJ whole genome shotgun (WGS) entry which is preliminary data.</text>
</comment>